<gene>
    <name evidence="1" type="ORF">GS597_06785</name>
</gene>
<accession>A0A8K1ZYL1</accession>
<reference evidence="1" key="1">
    <citation type="submission" date="2019-12" db="EMBL/GenBank/DDBJ databases">
        <title>High-Quality draft genome sequences of three cyanobacteria isolated from the limestone walls of the Old Cathedral of Coimbra.</title>
        <authorList>
            <person name="Tiago I."/>
            <person name="Soares F."/>
            <person name="Portugal A."/>
        </authorList>
    </citation>
    <scope>NUCLEOTIDE SEQUENCE [LARGE SCALE GENOMIC DNA]</scope>
    <source>
        <strain evidence="1">C</strain>
    </source>
</reference>
<dbReference type="EMBL" id="WVIC01000010">
    <property type="protein sequence ID" value="NCJ06227.1"/>
    <property type="molecule type" value="Genomic_DNA"/>
</dbReference>
<name>A0A8K1ZYL1_9CYAN</name>
<comment type="caution">
    <text evidence="1">The sequence shown here is derived from an EMBL/GenBank/DDBJ whole genome shotgun (WGS) entry which is preliminary data.</text>
</comment>
<evidence type="ECO:0000313" key="2">
    <source>
        <dbReference type="Proteomes" id="UP000607397"/>
    </source>
</evidence>
<proteinExistence type="predicted"/>
<protein>
    <submittedName>
        <fullName evidence="1">Uncharacterized protein</fullName>
    </submittedName>
</protein>
<keyword evidence="2" id="KW-1185">Reference proteome</keyword>
<sequence>MAKSKRKAVTISSEVLAGISALAQQFNLSVEELLTWMSQGKLAIIHAEELEDLLDVRDALISEADPENQKRVAWKEVKQDLQLI</sequence>
<dbReference type="RefSeq" id="WP_161824708.1">
    <property type="nucleotide sequence ID" value="NZ_WVIC01000010.1"/>
</dbReference>
<dbReference type="AlphaFoldDB" id="A0A8K1ZYL1"/>
<evidence type="ECO:0000313" key="1">
    <source>
        <dbReference type="EMBL" id="NCJ06227.1"/>
    </source>
</evidence>
<dbReference type="Proteomes" id="UP000607397">
    <property type="component" value="Unassembled WGS sequence"/>
</dbReference>
<organism evidence="1 2">
    <name type="scientific">Petrachloros mirabilis ULC683</name>
    <dbReference type="NCBI Taxonomy" id="2781853"/>
    <lineage>
        <taxon>Bacteria</taxon>
        <taxon>Bacillati</taxon>
        <taxon>Cyanobacteriota</taxon>
        <taxon>Cyanophyceae</taxon>
        <taxon>Synechococcales</taxon>
        <taxon>Petrachlorosaceae</taxon>
        <taxon>Petrachloros</taxon>
        <taxon>Petrachloros mirabilis</taxon>
    </lineage>
</organism>